<dbReference type="InterPro" id="IPR017441">
    <property type="entry name" value="Protein_kinase_ATP_BS"/>
</dbReference>
<keyword evidence="13" id="KW-0472">Membrane</keyword>
<dbReference type="InterPro" id="IPR000719">
    <property type="entry name" value="Prot_kinase_dom"/>
</dbReference>
<dbReference type="GO" id="GO:0005524">
    <property type="term" value="F:ATP binding"/>
    <property type="evidence" value="ECO:0007669"/>
    <property type="project" value="UniProtKB-UniRule"/>
</dbReference>
<dbReference type="SMART" id="SM00220">
    <property type="entry name" value="S_TKc"/>
    <property type="match status" value="1"/>
</dbReference>
<dbReference type="SUPFAM" id="SSF52058">
    <property type="entry name" value="L domain-like"/>
    <property type="match status" value="1"/>
</dbReference>
<dbReference type="PROSITE" id="PS00108">
    <property type="entry name" value="PROTEIN_KINASE_ST"/>
    <property type="match status" value="1"/>
</dbReference>
<dbReference type="GO" id="GO:0004674">
    <property type="term" value="F:protein serine/threonine kinase activity"/>
    <property type="evidence" value="ECO:0007669"/>
    <property type="project" value="UniProtKB-KW"/>
</dbReference>
<dbReference type="SUPFAM" id="SSF56112">
    <property type="entry name" value="Protein kinase-like (PK-like)"/>
    <property type="match status" value="1"/>
</dbReference>
<evidence type="ECO:0000259" key="17">
    <source>
        <dbReference type="PROSITE" id="PS50011"/>
    </source>
</evidence>
<reference evidence="20 21" key="1">
    <citation type="journal article" date="2020" name="Nat. Food">
        <title>A phased Vanilla planifolia genome enables genetic improvement of flavour and production.</title>
        <authorList>
            <person name="Hasing T."/>
            <person name="Tang H."/>
            <person name="Brym M."/>
            <person name="Khazi F."/>
            <person name="Huang T."/>
            <person name="Chambers A.H."/>
        </authorList>
    </citation>
    <scope>NUCLEOTIDE SEQUENCE [LARGE SCALE GENOMIC DNA]</scope>
    <source>
        <tissue evidence="19">Leaf</tissue>
    </source>
</reference>
<dbReference type="InterPro" id="IPR011009">
    <property type="entry name" value="Kinase-like_dom_sf"/>
</dbReference>
<evidence type="ECO:0000256" key="14">
    <source>
        <dbReference type="ARBA" id="ARBA00023170"/>
    </source>
</evidence>
<feature type="chain" id="PRO_5033643075" description="Protein kinase domain-containing protein" evidence="16">
    <location>
        <begin position="21"/>
        <end position="876"/>
    </location>
</feature>
<keyword evidence="6" id="KW-0808">Transferase</keyword>
<dbReference type="PROSITE" id="PS50011">
    <property type="entry name" value="PROTEIN_KINASE_DOM"/>
    <property type="match status" value="1"/>
</dbReference>
<evidence type="ECO:0000313" key="21">
    <source>
        <dbReference type="Proteomes" id="UP000639772"/>
    </source>
</evidence>
<keyword evidence="11 15" id="KW-0067">ATP-binding</keyword>
<keyword evidence="20" id="KW-1185">Reference proteome</keyword>
<dbReference type="InterPro" id="IPR032675">
    <property type="entry name" value="LRR_dom_sf"/>
</dbReference>
<dbReference type="Gene3D" id="3.80.10.10">
    <property type="entry name" value="Ribonuclease Inhibitor"/>
    <property type="match status" value="1"/>
</dbReference>
<dbReference type="GO" id="GO:0005886">
    <property type="term" value="C:plasma membrane"/>
    <property type="evidence" value="ECO:0007669"/>
    <property type="project" value="UniProtKB-SubCell"/>
</dbReference>
<evidence type="ECO:0000256" key="15">
    <source>
        <dbReference type="PROSITE-ProRule" id="PRU10141"/>
    </source>
</evidence>
<evidence type="ECO:0000256" key="2">
    <source>
        <dbReference type="ARBA" id="ARBA00008684"/>
    </source>
</evidence>
<evidence type="ECO:0000256" key="3">
    <source>
        <dbReference type="ARBA" id="ARBA00022527"/>
    </source>
</evidence>
<organism evidence="19 21">
    <name type="scientific">Vanilla planifolia</name>
    <name type="common">Vanilla</name>
    <dbReference type="NCBI Taxonomy" id="51239"/>
    <lineage>
        <taxon>Eukaryota</taxon>
        <taxon>Viridiplantae</taxon>
        <taxon>Streptophyta</taxon>
        <taxon>Embryophyta</taxon>
        <taxon>Tracheophyta</taxon>
        <taxon>Spermatophyta</taxon>
        <taxon>Magnoliopsida</taxon>
        <taxon>Liliopsida</taxon>
        <taxon>Asparagales</taxon>
        <taxon>Orchidaceae</taxon>
        <taxon>Vanilloideae</taxon>
        <taxon>Vanilleae</taxon>
        <taxon>Vanilla</taxon>
    </lineage>
</organism>
<evidence type="ECO:0000256" key="5">
    <source>
        <dbReference type="ARBA" id="ARBA00022614"/>
    </source>
</evidence>
<name>A0A835UQ33_VANPL</name>
<keyword evidence="14" id="KW-0675">Receptor</keyword>
<evidence type="ECO:0000313" key="19">
    <source>
        <dbReference type="EMBL" id="KAG0468580.1"/>
    </source>
</evidence>
<dbReference type="OrthoDB" id="4062651at2759"/>
<protein>
    <recommendedName>
        <fullName evidence="17">Protein kinase domain-containing protein</fullName>
    </recommendedName>
</protein>
<accession>A0A835UQ33</accession>
<dbReference type="Pfam" id="PF07714">
    <property type="entry name" value="PK_Tyr_Ser-Thr"/>
    <property type="match status" value="1"/>
</dbReference>
<evidence type="ECO:0000313" key="18">
    <source>
        <dbReference type="EMBL" id="KAG0466906.1"/>
    </source>
</evidence>
<evidence type="ECO:0000256" key="8">
    <source>
        <dbReference type="ARBA" id="ARBA00022737"/>
    </source>
</evidence>
<comment type="subcellular location">
    <subcellularLocation>
        <location evidence="1">Cell membrane</location>
        <topology evidence="1">Single-pass membrane protein</topology>
    </subcellularLocation>
</comment>
<proteinExistence type="inferred from homology"/>
<keyword evidence="5" id="KW-0433">Leucine-rich repeat</keyword>
<dbReference type="Gene3D" id="2.60.120.430">
    <property type="entry name" value="Galactose-binding lectin"/>
    <property type="match status" value="1"/>
</dbReference>
<keyword evidence="3" id="KW-0723">Serine/threonine-protein kinase</keyword>
<evidence type="ECO:0000256" key="1">
    <source>
        <dbReference type="ARBA" id="ARBA00004162"/>
    </source>
</evidence>
<evidence type="ECO:0000256" key="9">
    <source>
        <dbReference type="ARBA" id="ARBA00022741"/>
    </source>
</evidence>
<keyword evidence="9 15" id="KW-0547">Nucleotide-binding</keyword>
<keyword evidence="8" id="KW-0677">Repeat</keyword>
<dbReference type="EMBL" id="JADCNM010000009">
    <property type="protein sequence ID" value="KAG0468580.1"/>
    <property type="molecule type" value="Genomic_DNA"/>
</dbReference>
<dbReference type="CDD" id="cd14066">
    <property type="entry name" value="STKc_IRAK"/>
    <property type="match status" value="1"/>
</dbReference>
<keyword evidence="16" id="KW-0732">Signal</keyword>
<dbReference type="InterPro" id="IPR013210">
    <property type="entry name" value="LRR_N_plant-typ"/>
</dbReference>
<evidence type="ECO:0000256" key="6">
    <source>
        <dbReference type="ARBA" id="ARBA00022679"/>
    </source>
</evidence>
<dbReference type="Proteomes" id="UP000636800">
    <property type="component" value="Unassembled WGS sequence"/>
</dbReference>
<comment type="similarity">
    <text evidence="2">Belongs to the protein kinase superfamily. Ser/Thr protein kinase family.</text>
</comment>
<dbReference type="Gene3D" id="3.30.200.20">
    <property type="entry name" value="Phosphorylase Kinase, domain 1"/>
    <property type="match status" value="1"/>
</dbReference>
<dbReference type="FunFam" id="3.30.200.20:FF:000039">
    <property type="entry name" value="receptor-like protein kinase FERONIA"/>
    <property type="match status" value="1"/>
</dbReference>
<dbReference type="InterPro" id="IPR001245">
    <property type="entry name" value="Ser-Thr/Tyr_kinase_cat_dom"/>
</dbReference>
<sequence length="876" mass="97950">MNVRLVAILLLLALLQPIRAQEGFVSIQCCAASNFTDPETNIAWTSDNDLFGSAGSCKNFTSYSGVSNRTSTRIFDERDLKSFCYYIPVIEGQDYLVRSTFLSIPKSLSFTGSTFNFSIGATSIAQIDSSLEYLEVEGIFAATRDHTNFCLLSEDGNAHISSLELRPLQDSVYLQGNPTTVLKLVARVDLGNKNISYRFPKDLDDRIWRVDVEKTAFTKHVILESPDASFRRSRASIPPEVLLTAATDDEQLVFEHKDLEKDNDVLIILYFLELDANVQIGKRIFDIYVNGDKKHSKFDILEKDNSSTYKVITARVKTNGFLNVSLVKVPGFSKYGPICNAYEIYQVLNRSPETVQRDVNAIMKLKGEMLEKNSKHEMLANWQGDPCWPYSWDGLTCEERNGSFVITKLDLSSKTMQGILPSAIGDLTELKEVSIQCNPQLNNQIPPSSWTRKNLTIISSGRCVAPFPQNSNSHMVGSVAGGSAAITCALGIFFNCFYKRPRRSLKKSHPIIKNQGLVDHSIHYPLKNSGPDVKTFTLEYIQKATSCYQTLIGEGGFGAVYRGTLPYGQEVAVKVRSSTSVQGTREFDNEVNLLSKLLHENLVPLLGYCCENDQQILVYPFMSNGSLQDRLYGEASKRKALDWPTRLSIALGAARGLLYLHTFPGRCIIHRDVKSSNILLDQSMCGKVADLGFSKYAPQEGDSGASLEVRGTAGYLDPEYYSTQQLSTKSDVFSFGVVLLEIVTGREPLNIHRPRSEWSLVEWAKPYVREQRIDEMVDPNLKGGYHAEAMWRVVETALACIEPYSAYRPNMVDIVRELEDALIIENNASEYMRSIESFGGSNRYQYSIDRNIPALGLNPSEPSSAYCQIIVAPQPR</sequence>
<dbReference type="PROSITE" id="PS00107">
    <property type="entry name" value="PROTEIN_KINASE_ATP"/>
    <property type="match status" value="1"/>
</dbReference>
<evidence type="ECO:0000256" key="12">
    <source>
        <dbReference type="ARBA" id="ARBA00022989"/>
    </source>
</evidence>
<dbReference type="Gene3D" id="1.10.510.10">
    <property type="entry name" value="Transferase(Phosphotransferase) domain 1"/>
    <property type="match status" value="1"/>
</dbReference>
<feature type="binding site" evidence="15">
    <location>
        <position position="574"/>
    </location>
    <ligand>
        <name>ATP</name>
        <dbReference type="ChEBI" id="CHEBI:30616"/>
    </ligand>
</feature>
<evidence type="ECO:0000256" key="11">
    <source>
        <dbReference type="ARBA" id="ARBA00022840"/>
    </source>
</evidence>
<keyword evidence="7" id="KW-0812">Transmembrane</keyword>
<dbReference type="EMBL" id="JADCNL010000009">
    <property type="protein sequence ID" value="KAG0466906.1"/>
    <property type="molecule type" value="Genomic_DNA"/>
</dbReference>
<dbReference type="Pfam" id="PF08263">
    <property type="entry name" value="LRRNT_2"/>
    <property type="match status" value="1"/>
</dbReference>
<dbReference type="InterPro" id="IPR024788">
    <property type="entry name" value="Malectin-like_Carb-bd_dom"/>
</dbReference>
<evidence type="ECO:0000313" key="20">
    <source>
        <dbReference type="Proteomes" id="UP000636800"/>
    </source>
</evidence>
<keyword evidence="12" id="KW-1133">Transmembrane helix</keyword>
<keyword evidence="4" id="KW-0597">Phosphoprotein</keyword>
<dbReference type="AlphaFoldDB" id="A0A835UQ33"/>
<evidence type="ECO:0000256" key="7">
    <source>
        <dbReference type="ARBA" id="ARBA00022692"/>
    </source>
</evidence>
<dbReference type="PANTHER" id="PTHR45631">
    <property type="entry name" value="OS07G0107800 PROTEIN-RELATED"/>
    <property type="match status" value="1"/>
</dbReference>
<evidence type="ECO:0000256" key="16">
    <source>
        <dbReference type="SAM" id="SignalP"/>
    </source>
</evidence>
<dbReference type="FunFam" id="1.10.510.10:FF:000146">
    <property type="entry name" value="LRR receptor-like serine/threonine-protein kinase IOS1"/>
    <property type="match status" value="1"/>
</dbReference>
<keyword evidence="10" id="KW-0418">Kinase</keyword>
<evidence type="ECO:0000256" key="10">
    <source>
        <dbReference type="ARBA" id="ARBA00022777"/>
    </source>
</evidence>
<evidence type="ECO:0000256" key="13">
    <source>
        <dbReference type="ARBA" id="ARBA00023136"/>
    </source>
</evidence>
<comment type="caution">
    <text evidence="19">The sequence shown here is derived from an EMBL/GenBank/DDBJ whole genome shotgun (WGS) entry which is preliminary data.</text>
</comment>
<gene>
    <name evidence="19" type="ORF">HPP92_017908</name>
    <name evidence="18" type="ORF">HPP92_018486</name>
</gene>
<dbReference type="InterPro" id="IPR008271">
    <property type="entry name" value="Ser/Thr_kinase_AS"/>
</dbReference>
<dbReference type="Pfam" id="PF12819">
    <property type="entry name" value="Malectin_like"/>
    <property type="match status" value="1"/>
</dbReference>
<feature type="signal peptide" evidence="16">
    <location>
        <begin position="1"/>
        <end position="20"/>
    </location>
</feature>
<feature type="domain" description="Protein kinase" evidence="17">
    <location>
        <begin position="546"/>
        <end position="823"/>
    </location>
</feature>
<dbReference type="PANTHER" id="PTHR45631:SF27">
    <property type="entry name" value="PROTEIN KINASE DOMAIN-CONTAINING PROTEIN"/>
    <property type="match status" value="1"/>
</dbReference>
<dbReference type="Proteomes" id="UP000639772">
    <property type="component" value="Chromosome 9"/>
</dbReference>
<evidence type="ECO:0000256" key="4">
    <source>
        <dbReference type="ARBA" id="ARBA00022553"/>
    </source>
</evidence>